<reference evidence="2 3" key="1">
    <citation type="submission" date="2020-08" db="EMBL/GenBank/DDBJ databases">
        <title>Genomic Encyclopedia of Type Strains, Phase IV (KMG-IV): sequencing the most valuable type-strain genomes for metagenomic binning, comparative biology and taxonomic classification.</title>
        <authorList>
            <person name="Goeker M."/>
        </authorList>
    </citation>
    <scope>NUCLEOTIDE SEQUENCE [LARGE SCALE GENOMIC DNA]</scope>
    <source>
        <strain evidence="2 3">DSM 15743</strain>
    </source>
</reference>
<dbReference type="AlphaFoldDB" id="A0A7W6IGN1"/>
<dbReference type="Proteomes" id="UP000519439">
    <property type="component" value="Unassembled WGS sequence"/>
</dbReference>
<feature type="region of interest" description="Disordered" evidence="1">
    <location>
        <begin position="59"/>
        <end position="116"/>
    </location>
</feature>
<name>A0A7W6IGN1_9HYPH</name>
<evidence type="ECO:0000256" key="1">
    <source>
        <dbReference type="SAM" id="MobiDB-lite"/>
    </source>
</evidence>
<evidence type="ECO:0000313" key="3">
    <source>
        <dbReference type="Proteomes" id="UP000519439"/>
    </source>
</evidence>
<organism evidence="2 3">
    <name type="scientific">Microvirga flocculans</name>
    <dbReference type="NCBI Taxonomy" id="217168"/>
    <lineage>
        <taxon>Bacteria</taxon>
        <taxon>Pseudomonadati</taxon>
        <taxon>Pseudomonadota</taxon>
        <taxon>Alphaproteobacteria</taxon>
        <taxon>Hyphomicrobiales</taxon>
        <taxon>Methylobacteriaceae</taxon>
        <taxon>Microvirga</taxon>
    </lineage>
</organism>
<gene>
    <name evidence="2" type="ORF">GGR34_002470</name>
</gene>
<feature type="compositionally biased region" description="Basic and acidic residues" evidence="1">
    <location>
        <begin position="59"/>
        <end position="74"/>
    </location>
</feature>
<keyword evidence="3" id="KW-1185">Reference proteome</keyword>
<accession>A0A7W6IGN1</accession>
<dbReference type="RefSeq" id="WP_027316901.1">
    <property type="nucleotide sequence ID" value="NZ_JACIDC010000008.1"/>
</dbReference>
<sequence length="116" mass="12729">MLRNLLHLVFRPSEQRHARSAHRPGVLPAEQASPDPQAPSSEFLAQVLGTALAIDRALKRQDEGMSKRFDRPMEPRLSSVGRHDGKIVPLRPRSRLTAQPAGLRPSTDDDPGPTAA</sequence>
<comment type="caution">
    <text evidence="2">The sequence shown here is derived from an EMBL/GenBank/DDBJ whole genome shotgun (WGS) entry which is preliminary data.</text>
</comment>
<evidence type="ECO:0000313" key="2">
    <source>
        <dbReference type="EMBL" id="MBB4040811.1"/>
    </source>
</evidence>
<proteinExistence type="predicted"/>
<feature type="region of interest" description="Disordered" evidence="1">
    <location>
        <begin position="13"/>
        <end position="41"/>
    </location>
</feature>
<dbReference type="EMBL" id="JACIDC010000008">
    <property type="protein sequence ID" value="MBB4040811.1"/>
    <property type="molecule type" value="Genomic_DNA"/>
</dbReference>
<protein>
    <submittedName>
        <fullName evidence="2">Uncharacterized protein</fullName>
    </submittedName>
</protein>